<evidence type="ECO:0000313" key="2">
    <source>
        <dbReference type="EMBL" id="CAD8128134.1"/>
    </source>
</evidence>
<evidence type="ECO:0000313" key="3">
    <source>
        <dbReference type="Proteomes" id="UP000692954"/>
    </source>
</evidence>
<organism evidence="2 3">
    <name type="scientific">Paramecium sonneborni</name>
    <dbReference type="NCBI Taxonomy" id="65129"/>
    <lineage>
        <taxon>Eukaryota</taxon>
        <taxon>Sar</taxon>
        <taxon>Alveolata</taxon>
        <taxon>Ciliophora</taxon>
        <taxon>Intramacronucleata</taxon>
        <taxon>Oligohymenophorea</taxon>
        <taxon>Peniculida</taxon>
        <taxon>Parameciidae</taxon>
        <taxon>Paramecium</taxon>
    </lineage>
</organism>
<keyword evidence="1" id="KW-1133">Transmembrane helix</keyword>
<dbReference type="AlphaFoldDB" id="A0A8S1RMW3"/>
<gene>
    <name evidence="2" type="ORF">PSON_ATCC_30995.1.T1830067</name>
</gene>
<keyword evidence="3" id="KW-1185">Reference proteome</keyword>
<name>A0A8S1RMW3_9CILI</name>
<sequence length="87" mass="10390">MLIKQQQTRISTEDLLTYCMRLNDGLPLWNIEVFNKYRIINKIIFILIIINDVDYIHFVHVSYYVLIMVQMVIHIQKSVCIESCISQ</sequence>
<evidence type="ECO:0000256" key="1">
    <source>
        <dbReference type="SAM" id="Phobius"/>
    </source>
</evidence>
<proteinExistence type="predicted"/>
<comment type="caution">
    <text evidence="2">The sequence shown here is derived from an EMBL/GenBank/DDBJ whole genome shotgun (WGS) entry which is preliminary data.</text>
</comment>
<protein>
    <submittedName>
        <fullName evidence="2">Uncharacterized protein</fullName>
    </submittedName>
</protein>
<feature type="transmembrane region" description="Helical" evidence="1">
    <location>
        <begin position="43"/>
        <end position="66"/>
    </location>
</feature>
<accession>A0A8S1RMW3</accession>
<keyword evidence="1" id="KW-0472">Membrane</keyword>
<dbReference type="Proteomes" id="UP000692954">
    <property type="component" value="Unassembled WGS sequence"/>
</dbReference>
<dbReference type="EMBL" id="CAJJDN010000183">
    <property type="protein sequence ID" value="CAD8128134.1"/>
    <property type="molecule type" value="Genomic_DNA"/>
</dbReference>
<reference evidence="2" key="1">
    <citation type="submission" date="2021-01" db="EMBL/GenBank/DDBJ databases">
        <authorList>
            <consortium name="Genoscope - CEA"/>
            <person name="William W."/>
        </authorList>
    </citation>
    <scope>NUCLEOTIDE SEQUENCE</scope>
</reference>
<keyword evidence="1" id="KW-0812">Transmembrane</keyword>